<name>A0A1G7HXM0_9EURY</name>
<reference evidence="3" key="1">
    <citation type="submission" date="2016-10" db="EMBL/GenBank/DDBJ databases">
        <authorList>
            <person name="Varghese N."/>
            <person name="Submissions S."/>
        </authorList>
    </citation>
    <scope>NUCLEOTIDE SEQUENCE [LARGE SCALE GENOMIC DNA]</scope>
    <source>
        <strain evidence="3">IBRC-M 10760</strain>
    </source>
</reference>
<organism evidence="2 3">
    <name type="scientific">Halorientalis regularis</name>
    <dbReference type="NCBI Taxonomy" id="660518"/>
    <lineage>
        <taxon>Archaea</taxon>
        <taxon>Methanobacteriati</taxon>
        <taxon>Methanobacteriota</taxon>
        <taxon>Stenosarchaea group</taxon>
        <taxon>Halobacteria</taxon>
        <taxon>Halobacteriales</taxon>
        <taxon>Haloarculaceae</taxon>
        <taxon>Halorientalis</taxon>
    </lineage>
</organism>
<evidence type="ECO:0000256" key="1">
    <source>
        <dbReference type="SAM" id="MobiDB-lite"/>
    </source>
</evidence>
<feature type="region of interest" description="Disordered" evidence="1">
    <location>
        <begin position="33"/>
        <end position="80"/>
    </location>
</feature>
<dbReference type="AlphaFoldDB" id="A0A1G7HXM0"/>
<dbReference type="RefSeq" id="WP_092688933.1">
    <property type="nucleotide sequence ID" value="NZ_FNBK01000003.1"/>
</dbReference>
<feature type="compositionally biased region" description="Low complexity" evidence="1">
    <location>
        <begin position="46"/>
        <end position="80"/>
    </location>
</feature>
<proteinExistence type="predicted"/>
<dbReference type="STRING" id="660518.SAMN05216218_103195"/>
<dbReference type="Proteomes" id="UP000199076">
    <property type="component" value="Unassembled WGS sequence"/>
</dbReference>
<dbReference type="EMBL" id="FNBK01000003">
    <property type="protein sequence ID" value="SDF05103.1"/>
    <property type="molecule type" value="Genomic_DNA"/>
</dbReference>
<evidence type="ECO:0000313" key="2">
    <source>
        <dbReference type="EMBL" id="SDF05103.1"/>
    </source>
</evidence>
<protein>
    <submittedName>
        <fullName evidence="2">Uncharacterized protein</fullName>
    </submittedName>
</protein>
<sequence>MSGNGRWRGDKYLAAVTATLSVERVEVDSLMFEDSNETTGEMEPVGTPAEPATPVEPGTETPTEGAAPTEPETTTPGGPV</sequence>
<evidence type="ECO:0000313" key="3">
    <source>
        <dbReference type="Proteomes" id="UP000199076"/>
    </source>
</evidence>
<accession>A0A1G7HXM0</accession>
<gene>
    <name evidence="2" type="ORF">SAMN05216218_103195</name>
</gene>
<keyword evidence="3" id="KW-1185">Reference proteome</keyword>